<gene>
    <name evidence="4" type="ORF">PSNMU_V1.4_AUG-EV-PASAV3_0054510</name>
</gene>
<dbReference type="InterPro" id="IPR036915">
    <property type="entry name" value="Cyclin-like_sf"/>
</dbReference>
<sequence>MVPNKLQTGCSGEENSTPSDGRQADCGALPLPDDLYQHTIAPREQALQNREVCDPVSSCCPVQSLSDCMKKKAKSSNMSSSRSDNGRCAISDSNQYLSRLQRMIAIERNDQLTANDHRALQGTKNCFHNHIWRERVAQWCYDVVDYLEESRHVASVAMNIVDRYIAVLSEDGSSSAPVVITEFDYEVISFTSLFLAIRVSGSNKELEISQLLELSSSPGVPQAKHIISTGNTMLEKLSWDREILTPNAFLHEFVGMLLIQHDGEINPNDSTRREKFSQMVDFALYLVEVSLCDIYFSNISSSEIALGALALAMICNQEMFPTSCQNQTFFSRFLQTIYQHTSMDINSPHMSSVISRLLHVYNQSQEAACTRFGSESEAGKREESQNNHNVHTNSPHIIADEAERTSDSTAASSPSNVEAEMNFVLESNNPHVNTDTTKLLRPVSPLLHSVRR</sequence>
<dbReference type="AlphaFoldDB" id="A0A448Z9E9"/>
<dbReference type="Gene3D" id="1.10.472.10">
    <property type="entry name" value="Cyclin-like"/>
    <property type="match status" value="2"/>
</dbReference>
<keyword evidence="5" id="KW-1185">Reference proteome</keyword>
<dbReference type="CDD" id="cd20537">
    <property type="entry name" value="CYCLIN_CCNO-like_rpt2"/>
    <property type="match status" value="1"/>
</dbReference>
<feature type="compositionally biased region" description="Polar residues" evidence="2">
    <location>
        <begin position="386"/>
        <end position="395"/>
    </location>
</feature>
<dbReference type="Proteomes" id="UP000291116">
    <property type="component" value="Unassembled WGS sequence"/>
</dbReference>
<evidence type="ECO:0000256" key="2">
    <source>
        <dbReference type="SAM" id="MobiDB-lite"/>
    </source>
</evidence>
<feature type="region of interest" description="Disordered" evidence="2">
    <location>
        <begin position="1"/>
        <end position="27"/>
    </location>
</feature>
<proteinExistence type="predicted"/>
<dbReference type="SMART" id="SM01332">
    <property type="entry name" value="Cyclin_C"/>
    <property type="match status" value="1"/>
</dbReference>
<dbReference type="Pfam" id="PF00134">
    <property type="entry name" value="Cyclin_N"/>
    <property type="match status" value="1"/>
</dbReference>
<reference evidence="4 5" key="1">
    <citation type="submission" date="2019-01" db="EMBL/GenBank/DDBJ databases">
        <authorList>
            <person name="Ferrante I. M."/>
        </authorList>
    </citation>
    <scope>NUCLEOTIDE SEQUENCE [LARGE SCALE GENOMIC DNA]</scope>
    <source>
        <strain evidence="4 5">B856</strain>
    </source>
</reference>
<evidence type="ECO:0000313" key="4">
    <source>
        <dbReference type="EMBL" id="VEU38628.1"/>
    </source>
</evidence>
<protein>
    <recommendedName>
        <fullName evidence="3">Cyclin C-terminal domain-containing protein</fullName>
    </recommendedName>
</protein>
<accession>A0A448Z9E9</accession>
<evidence type="ECO:0000313" key="5">
    <source>
        <dbReference type="Proteomes" id="UP000291116"/>
    </source>
</evidence>
<feature type="domain" description="Cyclin C-terminal" evidence="3">
    <location>
        <begin position="244"/>
        <end position="384"/>
    </location>
</feature>
<feature type="compositionally biased region" description="Polar residues" evidence="2">
    <location>
        <begin position="1"/>
        <end position="20"/>
    </location>
</feature>
<dbReference type="SUPFAM" id="SSF47954">
    <property type="entry name" value="Cyclin-like"/>
    <property type="match status" value="2"/>
</dbReference>
<dbReference type="Pfam" id="PF02984">
    <property type="entry name" value="Cyclin_C"/>
    <property type="match status" value="1"/>
</dbReference>
<organism evidence="4 5">
    <name type="scientific">Pseudo-nitzschia multistriata</name>
    <dbReference type="NCBI Taxonomy" id="183589"/>
    <lineage>
        <taxon>Eukaryota</taxon>
        <taxon>Sar</taxon>
        <taxon>Stramenopiles</taxon>
        <taxon>Ochrophyta</taxon>
        <taxon>Bacillariophyta</taxon>
        <taxon>Bacillariophyceae</taxon>
        <taxon>Bacillariophycidae</taxon>
        <taxon>Bacillariales</taxon>
        <taxon>Bacillariaceae</taxon>
        <taxon>Pseudo-nitzschia</taxon>
    </lineage>
</organism>
<keyword evidence="1" id="KW-0195">Cyclin</keyword>
<dbReference type="InterPro" id="IPR006671">
    <property type="entry name" value="Cyclin_N"/>
</dbReference>
<dbReference type="InterPro" id="IPR004367">
    <property type="entry name" value="Cyclin_C-dom"/>
</dbReference>
<evidence type="ECO:0000256" key="1">
    <source>
        <dbReference type="ARBA" id="ARBA00023127"/>
    </source>
</evidence>
<dbReference type="OrthoDB" id="48797at2759"/>
<feature type="region of interest" description="Disordered" evidence="2">
    <location>
        <begin position="371"/>
        <end position="395"/>
    </location>
</feature>
<evidence type="ECO:0000259" key="3">
    <source>
        <dbReference type="SMART" id="SM01332"/>
    </source>
</evidence>
<name>A0A448Z9E9_9STRA</name>
<dbReference type="EMBL" id="CAACVS010000178">
    <property type="protein sequence ID" value="VEU38628.1"/>
    <property type="molecule type" value="Genomic_DNA"/>
</dbReference>